<sequence length="472" mass="50592">MELRDYAALSAVEMARLVRTGEVSPVELVEASLDAIEQTEPAVNAYSAIFHDDARKRAAQLETEARAKSFRGPFHGVPVGIKDLFLVDGYRTQRGSRLYVDSVATETAPSVERLLGAGAIMVGKTTTPELGWKAASNSPLYGVTRNPWDVSKTAGGSSAGSAVAVADRTVPLTLGSDGGGSMRVPASFCGIFSLKPTLARVPTYPLSPTEHLSHAGPMTNSVEDYALALDVVQGPDARDPQSLPAAGLSYRETLGDLPKLRCVLAPTLFGVSVDPAVAAVIAGAFGEIAARLPVEIVDAKLDWPDPIDIFDALWVARGALYGGLKPEDMARIDPGFARMVARSASIRLEDHFRTLQARAAFNRAVAEAFETFDLLVMPMVPIEPFAAEADGPPDMDMDKPVPWARWTPFSYPFNITGQPAASVPCGWSPSGLPVGLQVIGRRFADEQVLQFCAAWERHFDWRRRMPGACAGG</sequence>
<dbReference type="Proteomes" id="UP001198862">
    <property type="component" value="Unassembled WGS sequence"/>
</dbReference>
<dbReference type="SUPFAM" id="SSF75304">
    <property type="entry name" value="Amidase signature (AS) enzymes"/>
    <property type="match status" value="1"/>
</dbReference>
<evidence type="ECO:0000256" key="1">
    <source>
        <dbReference type="ARBA" id="ARBA00009199"/>
    </source>
</evidence>
<dbReference type="PANTHER" id="PTHR11895">
    <property type="entry name" value="TRANSAMIDASE"/>
    <property type="match status" value="1"/>
</dbReference>
<dbReference type="InterPro" id="IPR000120">
    <property type="entry name" value="Amidase"/>
</dbReference>
<dbReference type="Gene3D" id="3.90.1300.10">
    <property type="entry name" value="Amidase signature (AS) domain"/>
    <property type="match status" value="1"/>
</dbReference>
<reference evidence="3 4" key="1">
    <citation type="submission" date="2021-11" db="EMBL/GenBank/DDBJ databases">
        <authorList>
            <person name="Lee D.-H."/>
            <person name="Kim S.-B."/>
        </authorList>
    </citation>
    <scope>NUCLEOTIDE SEQUENCE [LARGE SCALE GENOMIC DNA]</scope>
    <source>
        <strain evidence="3 4">KCTC 52223</strain>
    </source>
</reference>
<dbReference type="PANTHER" id="PTHR11895:SF7">
    <property type="entry name" value="GLUTAMYL-TRNA(GLN) AMIDOTRANSFERASE SUBUNIT A, MITOCHONDRIAL"/>
    <property type="match status" value="1"/>
</dbReference>
<dbReference type="EMBL" id="JAJISD010000005">
    <property type="protein sequence ID" value="MCC8430019.1"/>
    <property type="molecule type" value="Genomic_DNA"/>
</dbReference>
<dbReference type="Pfam" id="PF01425">
    <property type="entry name" value="Amidase"/>
    <property type="match status" value="1"/>
</dbReference>
<comment type="similarity">
    <text evidence="1">Belongs to the amidase family.</text>
</comment>
<dbReference type="RefSeq" id="WP_230551210.1">
    <property type="nucleotide sequence ID" value="NZ_JAJISD010000005.1"/>
</dbReference>
<accession>A0ABS8KVF6</accession>
<comment type="caution">
    <text evidence="3">The sequence shown here is derived from an EMBL/GenBank/DDBJ whole genome shotgun (WGS) entry which is preliminary data.</text>
</comment>
<name>A0ABS8KVF6_9HYPH</name>
<proteinExistence type="inferred from homology"/>
<protein>
    <submittedName>
        <fullName evidence="3">Amidase</fullName>
    </submittedName>
</protein>
<evidence type="ECO:0000259" key="2">
    <source>
        <dbReference type="Pfam" id="PF01425"/>
    </source>
</evidence>
<dbReference type="InterPro" id="IPR023631">
    <property type="entry name" value="Amidase_dom"/>
</dbReference>
<evidence type="ECO:0000313" key="3">
    <source>
        <dbReference type="EMBL" id="MCC8430019.1"/>
    </source>
</evidence>
<feature type="domain" description="Amidase" evidence="2">
    <location>
        <begin position="27"/>
        <end position="449"/>
    </location>
</feature>
<organism evidence="3 4">
    <name type="scientific">Reyranella aquatilis</name>
    <dbReference type="NCBI Taxonomy" id="2035356"/>
    <lineage>
        <taxon>Bacteria</taxon>
        <taxon>Pseudomonadati</taxon>
        <taxon>Pseudomonadota</taxon>
        <taxon>Alphaproteobacteria</taxon>
        <taxon>Hyphomicrobiales</taxon>
        <taxon>Reyranellaceae</taxon>
        <taxon>Reyranella</taxon>
    </lineage>
</organism>
<dbReference type="InterPro" id="IPR036928">
    <property type="entry name" value="AS_sf"/>
</dbReference>
<keyword evidence="4" id="KW-1185">Reference proteome</keyword>
<evidence type="ECO:0000313" key="4">
    <source>
        <dbReference type="Proteomes" id="UP001198862"/>
    </source>
</evidence>
<gene>
    <name evidence="3" type="ORF">LJ725_13645</name>
</gene>